<dbReference type="InterPro" id="IPR005302">
    <property type="entry name" value="MoCF_Sase_C"/>
</dbReference>
<feature type="domain" description="MOSC" evidence="1">
    <location>
        <begin position="14"/>
        <end position="142"/>
    </location>
</feature>
<dbReference type="InterPro" id="IPR011037">
    <property type="entry name" value="Pyrv_Knase-like_insert_dom_sf"/>
</dbReference>
<name>A0A8J7W7L3_9FIRM</name>
<dbReference type="Proteomes" id="UP000675664">
    <property type="component" value="Unassembled WGS sequence"/>
</dbReference>
<dbReference type="EMBL" id="JAGSND010000025">
    <property type="protein sequence ID" value="MBR0600350.1"/>
    <property type="molecule type" value="Genomic_DNA"/>
</dbReference>
<dbReference type="PANTHER" id="PTHR36930">
    <property type="entry name" value="METAL-SULFUR CLUSTER BIOSYNTHESIS PROTEINS YUAD-RELATED"/>
    <property type="match status" value="1"/>
</dbReference>
<dbReference type="GO" id="GO:0030151">
    <property type="term" value="F:molybdenum ion binding"/>
    <property type="evidence" value="ECO:0007669"/>
    <property type="project" value="InterPro"/>
</dbReference>
<evidence type="ECO:0000259" key="1">
    <source>
        <dbReference type="PROSITE" id="PS51340"/>
    </source>
</evidence>
<comment type="caution">
    <text evidence="2">The sequence shown here is derived from an EMBL/GenBank/DDBJ whole genome shotgun (WGS) entry which is preliminary data.</text>
</comment>
<evidence type="ECO:0000313" key="3">
    <source>
        <dbReference type="Proteomes" id="UP000675664"/>
    </source>
</evidence>
<reference evidence="2" key="2">
    <citation type="submission" date="2021-04" db="EMBL/GenBank/DDBJ databases">
        <authorList>
            <person name="Liu J."/>
        </authorList>
    </citation>
    <scope>NUCLEOTIDE SEQUENCE</scope>
    <source>
        <strain evidence="2">BAD-6</strain>
    </source>
</reference>
<evidence type="ECO:0000313" key="2">
    <source>
        <dbReference type="EMBL" id="MBR0600350.1"/>
    </source>
</evidence>
<proteinExistence type="predicted"/>
<dbReference type="InterPro" id="IPR052716">
    <property type="entry name" value="MOSC_domain"/>
</dbReference>
<sequence>MAKVLAVNISDRKGVVKHPVDQAEFIQGGIKGDAHCGADDIRQVSLLADESVDKMREMGLSLGAGVFAENITTQGIELKTLPIGTRLKIGETIQEVSKIGKECHHGCAIKQQTGTCVMPTEGIFTRVIQGGIVRPGDSIEVI</sequence>
<accession>A0A8J7W7L3</accession>
<dbReference type="Gene3D" id="2.40.33.20">
    <property type="entry name" value="PK beta-barrel domain-like"/>
    <property type="match status" value="1"/>
</dbReference>
<gene>
    <name evidence="2" type="ORF">KCX82_20985</name>
</gene>
<organism evidence="2 3">
    <name type="scientific">Sinanaerobacter chloroacetimidivorans</name>
    <dbReference type="NCBI Taxonomy" id="2818044"/>
    <lineage>
        <taxon>Bacteria</taxon>
        <taxon>Bacillati</taxon>
        <taxon>Bacillota</taxon>
        <taxon>Clostridia</taxon>
        <taxon>Peptostreptococcales</taxon>
        <taxon>Anaerovoracaceae</taxon>
        <taxon>Sinanaerobacter</taxon>
    </lineage>
</organism>
<dbReference type="PROSITE" id="PS51340">
    <property type="entry name" value="MOSC"/>
    <property type="match status" value="1"/>
</dbReference>
<dbReference type="Pfam" id="PF03473">
    <property type="entry name" value="MOSC"/>
    <property type="match status" value="1"/>
</dbReference>
<dbReference type="GO" id="GO:0003824">
    <property type="term" value="F:catalytic activity"/>
    <property type="evidence" value="ECO:0007669"/>
    <property type="project" value="InterPro"/>
</dbReference>
<dbReference type="AlphaFoldDB" id="A0A8J7W7L3"/>
<keyword evidence="3" id="KW-1185">Reference proteome</keyword>
<dbReference type="RefSeq" id="WP_227020466.1">
    <property type="nucleotide sequence ID" value="NZ_JAGSND010000025.1"/>
</dbReference>
<protein>
    <submittedName>
        <fullName evidence="2">MOSC domain-containing protein</fullName>
    </submittedName>
</protein>
<dbReference type="PANTHER" id="PTHR36930:SF1">
    <property type="entry name" value="MOSC DOMAIN-CONTAINING PROTEIN"/>
    <property type="match status" value="1"/>
</dbReference>
<reference evidence="2" key="1">
    <citation type="submission" date="2021-04" db="EMBL/GenBank/DDBJ databases">
        <title>Sinoanaerobacter chloroacetimidivorans sp. nov., an obligate anaerobic bacterium isolated from anaerobic sludge.</title>
        <authorList>
            <person name="Bao Y."/>
        </authorList>
    </citation>
    <scope>NUCLEOTIDE SEQUENCE</scope>
    <source>
        <strain evidence="2">BAD-6</strain>
    </source>
</reference>
<dbReference type="SUPFAM" id="SSF50800">
    <property type="entry name" value="PK beta-barrel domain-like"/>
    <property type="match status" value="1"/>
</dbReference>
<dbReference type="GO" id="GO:0030170">
    <property type="term" value="F:pyridoxal phosphate binding"/>
    <property type="evidence" value="ECO:0007669"/>
    <property type="project" value="InterPro"/>
</dbReference>